<keyword evidence="6" id="KW-1185">Reference proteome</keyword>
<comment type="caution">
    <text evidence="5">The sequence shown here is derived from an EMBL/GenBank/DDBJ whole genome shotgun (WGS) entry which is preliminary data.</text>
</comment>
<dbReference type="Gene3D" id="1.10.10.10">
    <property type="entry name" value="Winged helix-like DNA-binding domain superfamily/Winged helix DNA-binding domain"/>
    <property type="match status" value="1"/>
</dbReference>
<evidence type="ECO:0000259" key="4">
    <source>
        <dbReference type="PROSITE" id="PS50961"/>
    </source>
</evidence>
<gene>
    <name evidence="5" type="ORF">TPAB3V08_LOCUS14051</name>
</gene>
<keyword evidence="3" id="KW-0812">Transmembrane</keyword>
<dbReference type="SUPFAM" id="SSF46785">
    <property type="entry name" value="Winged helix' DNA-binding domain"/>
    <property type="match status" value="1"/>
</dbReference>
<dbReference type="InterPro" id="IPR036388">
    <property type="entry name" value="WH-like_DNA-bd_sf"/>
</dbReference>
<evidence type="ECO:0000313" key="5">
    <source>
        <dbReference type="EMBL" id="CAG2067108.1"/>
    </source>
</evidence>
<keyword evidence="1 2" id="KW-0694">RNA-binding</keyword>
<name>A0ABN7PP14_TIMPD</name>
<dbReference type="InterPro" id="IPR036390">
    <property type="entry name" value="WH_DNA-bd_sf"/>
</dbReference>
<proteinExistence type="predicted"/>
<dbReference type="Pfam" id="PF05383">
    <property type="entry name" value="La"/>
    <property type="match status" value="1"/>
</dbReference>
<dbReference type="EMBL" id="CAJPIN010063489">
    <property type="protein sequence ID" value="CAG2067108.1"/>
    <property type="molecule type" value="Genomic_DNA"/>
</dbReference>
<evidence type="ECO:0000256" key="2">
    <source>
        <dbReference type="PROSITE-ProRule" id="PRU00332"/>
    </source>
</evidence>
<organism evidence="5 6">
    <name type="scientific">Timema podura</name>
    <name type="common">Walking stick</name>
    <dbReference type="NCBI Taxonomy" id="61482"/>
    <lineage>
        <taxon>Eukaryota</taxon>
        <taxon>Metazoa</taxon>
        <taxon>Ecdysozoa</taxon>
        <taxon>Arthropoda</taxon>
        <taxon>Hexapoda</taxon>
        <taxon>Insecta</taxon>
        <taxon>Pterygota</taxon>
        <taxon>Neoptera</taxon>
        <taxon>Polyneoptera</taxon>
        <taxon>Phasmatodea</taxon>
        <taxon>Timematodea</taxon>
        <taxon>Timematoidea</taxon>
        <taxon>Timematidae</taxon>
        <taxon>Timema</taxon>
    </lineage>
</organism>
<dbReference type="PROSITE" id="PS50961">
    <property type="entry name" value="HTH_LA"/>
    <property type="match status" value="1"/>
</dbReference>
<dbReference type="InterPro" id="IPR006630">
    <property type="entry name" value="La_HTH"/>
</dbReference>
<accession>A0ABN7PP14</accession>
<feature type="non-terminal residue" evidence="5">
    <location>
        <position position="158"/>
    </location>
</feature>
<dbReference type="Proteomes" id="UP001153148">
    <property type="component" value="Unassembled WGS sequence"/>
</dbReference>
<feature type="domain" description="HTH La-type RNA-binding" evidence="4">
    <location>
        <begin position="123"/>
        <end position="158"/>
    </location>
</feature>
<reference evidence="5" key="1">
    <citation type="submission" date="2021-03" db="EMBL/GenBank/DDBJ databases">
        <authorList>
            <person name="Tran Van P."/>
        </authorList>
    </citation>
    <scope>NUCLEOTIDE SEQUENCE</scope>
</reference>
<evidence type="ECO:0000256" key="1">
    <source>
        <dbReference type="ARBA" id="ARBA00022884"/>
    </source>
</evidence>
<feature type="transmembrane region" description="Helical" evidence="3">
    <location>
        <begin position="24"/>
        <end position="46"/>
    </location>
</feature>
<sequence length="158" mass="18272">MGSSRFASVWTNLFLEFPKFAKPVLNFFISLLFMLRSVVFVLSKVLPGLWSLKRFWMDSVNTESIFCIMAETNGVELKVEASEEDKLKVESLKVEKETKVEDDIKNDNTTCDLGNKIKSELSGEETSDLEKKIIRQIEYYFGDINLPRDKFLLEQVKL</sequence>
<evidence type="ECO:0000313" key="6">
    <source>
        <dbReference type="Proteomes" id="UP001153148"/>
    </source>
</evidence>
<keyword evidence="3" id="KW-0472">Membrane</keyword>
<keyword evidence="3" id="KW-1133">Transmembrane helix</keyword>
<evidence type="ECO:0000256" key="3">
    <source>
        <dbReference type="SAM" id="Phobius"/>
    </source>
</evidence>
<protein>
    <recommendedName>
        <fullName evidence="4">HTH La-type RNA-binding domain-containing protein</fullName>
    </recommendedName>
</protein>